<accession>A0AAD8ZG95</accession>
<evidence type="ECO:0000313" key="1">
    <source>
        <dbReference type="EMBL" id="KAK1797411.1"/>
    </source>
</evidence>
<sequence>MGTSLKTSGRILTHLKFVRRSLLTGLWCTV</sequence>
<dbReference type="Proteomes" id="UP001239994">
    <property type="component" value="Unassembled WGS sequence"/>
</dbReference>
<name>A0AAD8ZG95_9TELE</name>
<dbReference type="EMBL" id="JAROKS010000014">
    <property type="protein sequence ID" value="KAK1797411.1"/>
    <property type="molecule type" value="Genomic_DNA"/>
</dbReference>
<comment type="caution">
    <text evidence="1">The sequence shown here is derived from an EMBL/GenBank/DDBJ whole genome shotgun (WGS) entry which is preliminary data.</text>
</comment>
<dbReference type="AlphaFoldDB" id="A0AAD8ZG95"/>
<organism evidence="1 2">
    <name type="scientific">Electrophorus voltai</name>
    <dbReference type="NCBI Taxonomy" id="2609070"/>
    <lineage>
        <taxon>Eukaryota</taxon>
        <taxon>Metazoa</taxon>
        <taxon>Chordata</taxon>
        <taxon>Craniata</taxon>
        <taxon>Vertebrata</taxon>
        <taxon>Euteleostomi</taxon>
        <taxon>Actinopterygii</taxon>
        <taxon>Neopterygii</taxon>
        <taxon>Teleostei</taxon>
        <taxon>Ostariophysi</taxon>
        <taxon>Gymnotiformes</taxon>
        <taxon>Gymnotoidei</taxon>
        <taxon>Gymnotidae</taxon>
        <taxon>Electrophorus</taxon>
    </lineage>
</organism>
<evidence type="ECO:0000313" key="2">
    <source>
        <dbReference type="Proteomes" id="UP001239994"/>
    </source>
</evidence>
<protein>
    <submittedName>
        <fullName evidence="1">Uncharacterized protein</fullName>
    </submittedName>
</protein>
<keyword evidence="2" id="KW-1185">Reference proteome</keyword>
<gene>
    <name evidence="1" type="ORF">P4O66_008777</name>
</gene>
<proteinExistence type="predicted"/>
<reference evidence="1" key="1">
    <citation type="submission" date="2023-03" db="EMBL/GenBank/DDBJ databases">
        <title>Electrophorus voltai genome.</title>
        <authorList>
            <person name="Bian C."/>
        </authorList>
    </citation>
    <scope>NUCLEOTIDE SEQUENCE</scope>
    <source>
        <strain evidence="1">CB-2022</strain>
        <tissue evidence="1">Muscle</tissue>
    </source>
</reference>